<name>A0ABV6P7B7_9ACTN</name>
<protein>
    <submittedName>
        <fullName evidence="1">Uncharacterized protein</fullName>
    </submittedName>
</protein>
<evidence type="ECO:0000313" key="1">
    <source>
        <dbReference type="EMBL" id="MFC0568624.1"/>
    </source>
</evidence>
<evidence type="ECO:0000313" key="2">
    <source>
        <dbReference type="Proteomes" id="UP001589894"/>
    </source>
</evidence>
<accession>A0ABV6P7B7</accession>
<comment type="caution">
    <text evidence="1">The sequence shown here is derived from an EMBL/GenBank/DDBJ whole genome shotgun (WGS) entry which is preliminary data.</text>
</comment>
<proteinExistence type="predicted"/>
<sequence length="66" mass="7196">MTRLEEAARAYRRAKAALDKARPALAEAIVDAARAGTKQAEIVKVTGYTREQVRRLCRAAGIEPGE</sequence>
<dbReference type="EMBL" id="JBHLUE010000036">
    <property type="protein sequence ID" value="MFC0568624.1"/>
    <property type="molecule type" value="Genomic_DNA"/>
</dbReference>
<dbReference type="Proteomes" id="UP001589894">
    <property type="component" value="Unassembled WGS sequence"/>
</dbReference>
<dbReference type="RefSeq" id="WP_377344177.1">
    <property type="nucleotide sequence ID" value="NZ_JBHLUE010000036.1"/>
</dbReference>
<reference evidence="1 2" key="1">
    <citation type="submission" date="2024-09" db="EMBL/GenBank/DDBJ databases">
        <authorList>
            <person name="Sun Q."/>
            <person name="Mori K."/>
        </authorList>
    </citation>
    <scope>NUCLEOTIDE SEQUENCE [LARGE SCALE GENOMIC DNA]</scope>
    <source>
        <strain evidence="1 2">TBRC 2205</strain>
    </source>
</reference>
<organism evidence="1 2">
    <name type="scientific">Plantactinospora siamensis</name>
    <dbReference type="NCBI Taxonomy" id="555372"/>
    <lineage>
        <taxon>Bacteria</taxon>
        <taxon>Bacillati</taxon>
        <taxon>Actinomycetota</taxon>
        <taxon>Actinomycetes</taxon>
        <taxon>Micromonosporales</taxon>
        <taxon>Micromonosporaceae</taxon>
        <taxon>Plantactinospora</taxon>
    </lineage>
</organism>
<keyword evidence="2" id="KW-1185">Reference proteome</keyword>
<gene>
    <name evidence="1" type="ORF">ACFFHU_31385</name>
</gene>